<keyword evidence="2" id="KW-1185">Reference proteome</keyword>
<dbReference type="AlphaFoldDB" id="A0A9W6HDP3"/>
<evidence type="ECO:0000313" key="2">
    <source>
        <dbReference type="Proteomes" id="UP001142317"/>
    </source>
</evidence>
<dbReference type="Proteomes" id="UP001142317">
    <property type="component" value="Unassembled WGS sequence"/>
</dbReference>
<dbReference type="RefSeq" id="WP_210005379.1">
    <property type="nucleotide sequence ID" value="NZ_BSEO01000001.1"/>
</dbReference>
<organism evidence="1 2">
    <name type="scientific">Microbacterium imperiale</name>
    <dbReference type="NCBI Taxonomy" id="33884"/>
    <lineage>
        <taxon>Bacteria</taxon>
        <taxon>Bacillati</taxon>
        <taxon>Actinomycetota</taxon>
        <taxon>Actinomycetes</taxon>
        <taxon>Micrococcales</taxon>
        <taxon>Microbacteriaceae</taxon>
        <taxon>Microbacterium</taxon>
    </lineage>
</organism>
<protein>
    <submittedName>
        <fullName evidence="1">Uncharacterized protein</fullName>
    </submittedName>
</protein>
<proteinExistence type="predicted"/>
<gene>
    <name evidence="1" type="ORF">GCM10017586_03770</name>
</gene>
<reference evidence="1" key="2">
    <citation type="submission" date="2023-01" db="EMBL/GenBank/DDBJ databases">
        <authorList>
            <person name="Sun Q."/>
            <person name="Evtushenko L."/>
        </authorList>
    </citation>
    <scope>NUCLEOTIDE SEQUENCE</scope>
    <source>
        <strain evidence="1">VKM Ac-1447</strain>
    </source>
</reference>
<comment type="caution">
    <text evidence="1">The sequence shown here is derived from an EMBL/GenBank/DDBJ whole genome shotgun (WGS) entry which is preliminary data.</text>
</comment>
<name>A0A9W6HDP3_9MICO</name>
<accession>A0A9W6HDP3</accession>
<dbReference type="EMBL" id="BSEO01000001">
    <property type="protein sequence ID" value="GLJ78695.1"/>
    <property type="molecule type" value="Genomic_DNA"/>
</dbReference>
<evidence type="ECO:0000313" key="1">
    <source>
        <dbReference type="EMBL" id="GLJ78695.1"/>
    </source>
</evidence>
<reference evidence="1" key="1">
    <citation type="journal article" date="2014" name="Int. J. Syst. Evol. Microbiol.">
        <title>Complete genome sequence of Corynebacterium casei LMG S-19264T (=DSM 44701T), isolated from a smear-ripened cheese.</title>
        <authorList>
            <consortium name="US DOE Joint Genome Institute (JGI-PGF)"/>
            <person name="Walter F."/>
            <person name="Albersmeier A."/>
            <person name="Kalinowski J."/>
            <person name="Ruckert C."/>
        </authorList>
    </citation>
    <scope>NUCLEOTIDE SEQUENCE</scope>
    <source>
        <strain evidence="1">VKM Ac-1447</strain>
    </source>
</reference>
<sequence>MADIVGYIPPLLLVDTDSGRRLINTEAQVFAMTDTQFSSPLPITDMQGVPFTGGVLTSNSDGVLPEFRPPVGTVQVLIRAGAAVTPVTDISLYAEASVDAAADASEAAAAAQQDRIRASEASERAIAAADVLRELAEHQGAPLIEDPTEPGTFTILNTAAIREDPAEPGTFLMGAPE</sequence>